<reference evidence="1 2" key="1">
    <citation type="submission" date="2018-03" db="EMBL/GenBank/DDBJ databases">
        <title>Novel Streptomyces sp. from soil.</title>
        <authorList>
            <person name="Tan G.Y.A."/>
            <person name="Lee Z.Y."/>
        </authorList>
    </citation>
    <scope>NUCLEOTIDE SEQUENCE [LARGE SCALE GENOMIC DNA]</scope>
    <source>
        <strain evidence="1 2">ST5x</strain>
    </source>
</reference>
<dbReference type="OrthoDB" id="504981at2"/>
<comment type="caution">
    <text evidence="1">The sequence shown here is derived from an EMBL/GenBank/DDBJ whole genome shotgun (WGS) entry which is preliminary data.</text>
</comment>
<keyword evidence="2" id="KW-1185">Reference proteome</keyword>
<dbReference type="InterPro" id="IPR006311">
    <property type="entry name" value="TAT_signal"/>
</dbReference>
<dbReference type="RefSeq" id="WP_105867416.1">
    <property type="nucleotide sequence ID" value="NZ_PVLV01000053.1"/>
</dbReference>
<dbReference type="AlphaFoldDB" id="A0A2S9Q1B9"/>
<dbReference type="PROSITE" id="PS51318">
    <property type="entry name" value="TAT"/>
    <property type="match status" value="1"/>
</dbReference>
<organism evidence="1 2">
    <name type="scientific">Streptomyces solincola</name>
    <dbReference type="NCBI Taxonomy" id="2100817"/>
    <lineage>
        <taxon>Bacteria</taxon>
        <taxon>Bacillati</taxon>
        <taxon>Actinomycetota</taxon>
        <taxon>Actinomycetes</taxon>
        <taxon>Kitasatosporales</taxon>
        <taxon>Streptomycetaceae</taxon>
        <taxon>Streptomyces</taxon>
    </lineage>
</organism>
<evidence type="ECO:0000313" key="1">
    <source>
        <dbReference type="EMBL" id="PRH80469.1"/>
    </source>
</evidence>
<dbReference type="SUPFAM" id="SSF101898">
    <property type="entry name" value="NHL repeat"/>
    <property type="match status" value="1"/>
</dbReference>
<gene>
    <name evidence="1" type="ORF">C6N75_03880</name>
</gene>
<evidence type="ECO:0000313" key="2">
    <source>
        <dbReference type="Proteomes" id="UP000239322"/>
    </source>
</evidence>
<proteinExistence type="predicted"/>
<protein>
    <submittedName>
        <fullName evidence="1">Superoxide dismutase</fullName>
    </submittedName>
</protein>
<dbReference type="InterPro" id="IPR011042">
    <property type="entry name" value="6-blade_b-propeller_TolB-like"/>
</dbReference>
<sequence>MEHRTLSRRGFLGLGAALGGAVALDAVGGTARAAAGPRRDRWPTTLRLPNGFHPAGIAVGRAPYAYFGSLLGGAVHRVSLATGEGTVLHPGLGEGHNAVGLQVDAHGRLFVAGGWGRVVTVLDGATGAVLRTYQVGAASTAVNHVVVTARAAWFTDAFNGLLFGVPFGPRGELPAQDAVVTLPLSGDWVQGTADQITATGIAETPDRRALLVVNSSADGGTLYRVDPADGTARRVALGGLKLPTTNGIAVHGRTLYAPRQYDLAVVRLDRAGGRGRQVGEVADPRFDVPCAVAVYRDRLYLPNSRFPLDPTPDTEYNAIAIPVPGKGIPS</sequence>
<dbReference type="EMBL" id="PVLV01000053">
    <property type="protein sequence ID" value="PRH80469.1"/>
    <property type="molecule type" value="Genomic_DNA"/>
</dbReference>
<name>A0A2S9Q1B9_9ACTN</name>
<dbReference type="Proteomes" id="UP000239322">
    <property type="component" value="Unassembled WGS sequence"/>
</dbReference>
<dbReference type="Gene3D" id="2.120.10.30">
    <property type="entry name" value="TolB, C-terminal domain"/>
    <property type="match status" value="1"/>
</dbReference>
<accession>A0A2S9Q1B9</accession>